<proteinExistence type="predicted"/>
<sequence>MTSRSSIRAILESDALLERLAAVEHERWAHWQRYVHEQCLLAEDGSLVIPRDLVERWSTQIATPYADLSEEEQESDRDQVRRYLPLIVKAVTGGEAPE</sequence>
<gene>
    <name evidence="1" type="ORF">GCM10022262_42130</name>
</gene>
<reference evidence="2" key="1">
    <citation type="journal article" date="2019" name="Int. J. Syst. Evol. Microbiol.">
        <title>The Global Catalogue of Microorganisms (GCM) 10K type strain sequencing project: providing services to taxonomists for standard genome sequencing and annotation.</title>
        <authorList>
            <consortium name="The Broad Institute Genomics Platform"/>
            <consortium name="The Broad Institute Genome Sequencing Center for Infectious Disease"/>
            <person name="Wu L."/>
            <person name="Ma J."/>
        </authorList>
    </citation>
    <scope>NUCLEOTIDE SEQUENCE [LARGE SCALE GENOMIC DNA]</scope>
    <source>
        <strain evidence="2">JCM 17459</strain>
    </source>
</reference>
<accession>A0ABP6US68</accession>
<comment type="caution">
    <text evidence="1">The sequence shown here is derived from an EMBL/GenBank/DDBJ whole genome shotgun (WGS) entry which is preliminary data.</text>
</comment>
<dbReference type="RefSeq" id="WP_345045647.1">
    <property type="nucleotide sequence ID" value="NZ_BAABBA010000052.1"/>
</dbReference>
<dbReference type="EMBL" id="BAABBA010000052">
    <property type="protein sequence ID" value="GAA3514094.1"/>
    <property type="molecule type" value="Genomic_DNA"/>
</dbReference>
<evidence type="ECO:0000313" key="1">
    <source>
        <dbReference type="EMBL" id="GAA3514094.1"/>
    </source>
</evidence>
<name>A0ABP6US68_9MICO</name>
<dbReference type="Gene3D" id="6.20.350.10">
    <property type="match status" value="1"/>
</dbReference>
<dbReference type="Proteomes" id="UP001499841">
    <property type="component" value="Unassembled WGS sequence"/>
</dbReference>
<keyword evidence="2" id="KW-1185">Reference proteome</keyword>
<evidence type="ECO:0000313" key="2">
    <source>
        <dbReference type="Proteomes" id="UP001499841"/>
    </source>
</evidence>
<protein>
    <submittedName>
        <fullName evidence="1">Uncharacterized protein</fullName>
    </submittedName>
</protein>
<organism evidence="1 2">
    <name type="scientific">Georgenia daeguensis</name>
    <dbReference type="NCBI Taxonomy" id="908355"/>
    <lineage>
        <taxon>Bacteria</taxon>
        <taxon>Bacillati</taxon>
        <taxon>Actinomycetota</taxon>
        <taxon>Actinomycetes</taxon>
        <taxon>Micrococcales</taxon>
        <taxon>Bogoriellaceae</taxon>
        <taxon>Georgenia</taxon>
    </lineage>
</organism>